<dbReference type="GO" id="GO:0004300">
    <property type="term" value="F:enoyl-CoA hydratase activity"/>
    <property type="evidence" value="ECO:0007669"/>
    <property type="project" value="UniProtKB-EC"/>
</dbReference>
<dbReference type="Gene3D" id="3.90.226.10">
    <property type="entry name" value="2-enoyl-CoA Hydratase, Chain A, domain 1"/>
    <property type="match status" value="1"/>
</dbReference>
<dbReference type="Pfam" id="PF00378">
    <property type="entry name" value="ECH_1"/>
    <property type="match status" value="1"/>
</dbReference>
<dbReference type="SUPFAM" id="SSF52096">
    <property type="entry name" value="ClpP/crotonase"/>
    <property type="match status" value="1"/>
</dbReference>
<dbReference type="AlphaFoldDB" id="A0A5M3XCS4"/>
<dbReference type="PANTHER" id="PTHR11941:SF54">
    <property type="entry name" value="ENOYL-COA HYDRATASE, MITOCHONDRIAL"/>
    <property type="match status" value="1"/>
</dbReference>
<evidence type="ECO:0000313" key="7">
    <source>
        <dbReference type="Proteomes" id="UP000377595"/>
    </source>
</evidence>
<keyword evidence="2" id="KW-0456">Lyase</keyword>
<evidence type="ECO:0000256" key="3">
    <source>
        <dbReference type="ARBA" id="ARBA00023709"/>
    </source>
</evidence>
<organism evidence="6 7">
    <name type="scientific">Acrocarpospora pleiomorpha</name>
    <dbReference type="NCBI Taxonomy" id="90975"/>
    <lineage>
        <taxon>Bacteria</taxon>
        <taxon>Bacillati</taxon>
        <taxon>Actinomycetota</taxon>
        <taxon>Actinomycetes</taxon>
        <taxon>Streptosporangiales</taxon>
        <taxon>Streptosporangiaceae</taxon>
        <taxon>Acrocarpospora</taxon>
    </lineage>
</organism>
<dbReference type="InterPro" id="IPR029045">
    <property type="entry name" value="ClpP/crotonase-like_dom_sf"/>
</dbReference>
<reference evidence="6 7" key="1">
    <citation type="submission" date="2019-10" db="EMBL/GenBank/DDBJ databases">
        <title>Whole genome shotgun sequence of Acrocarpospora pleiomorpha NBRC 16267.</title>
        <authorList>
            <person name="Ichikawa N."/>
            <person name="Kimura A."/>
            <person name="Kitahashi Y."/>
            <person name="Komaki H."/>
            <person name="Oguchi A."/>
        </authorList>
    </citation>
    <scope>NUCLEOTIDE SEQUENCE [LARGE SCALE GENOMIC DNA]</scope>
    <source>
        <strain evidence="6 7">NBRC 16267</strain>
    </source>
</reference>
<evidence type="ECO:0000256" key="1">
    <source>
        <dbReference type="ARBA" id="ARBA00005254"/>
    </source>
</evidence>
<comment type="catalytic activity">
    <reaction evidence="3">
        <text>a (3S)-3-hydroxyacyl-CoA = a (2E)-enoyl-CoA + H2O</text>
        <dbReference type="Rhea" id="RHEA:16105"/>
        <dbReference type="ChEBI" id="CHEBI:15377"/>
        <dbReference type="ChEBI" id="CHEBI:57318"/>
        <dbReference type="ChEBI" id="CHEBI:58856"/>
        <dbReference type="EC" id="4.2.1.17"/>
    </reaction>
</comment>
<evidence type="ECO:0000256" key="4">
    <source>
        <dbReference type="ARBA" id="ARBA00023717"/>
    </source>
</evidence>
<dbReference type="CDD" id="cd06558">
    <property type="entry name" value="crotonase-like"/>
    <property type="match status" value="1"/>
</dbReference>
<dbReference type="EMBL" id="BLAF01000004">
    <property type="protein sequence ID" value="GES17311.1"/>
    <property type="molecule type" value="Genomic_DNA"/>
</dbReference>
<dbReference type="InterPro" id="IPR001753">
    <property type="entry name" value="Enoyl-CoA_hydra/iso"/>
</dbReference>
<gene>
    <name evidence="6" type="ORF">Aple_002060</name>
</gene>
<dbReference type="Proteomes" id="UP000377595">
    <property type="component" value="Unassembled WGS sequence"/>
</dbReference>
<dbReference type="PANTHER" id="PTHR11941">
    <property type="entry name" value="ENOYL-COA HYDRATASE-RELATED"/>
    <property type="match status" value="1"/>
</dbReference>
<comment type="similarity">
    <text evidence="1 5">Belongs to the enoyl-CoA hydratase/isomerase family.</text>
</comment>
<protein>
    <submittedName>
        <fullName evidence="6">Enoyl-CoA hydratase</fullName>
    </submittedName>
</protein>
<evidence type="ECO:0000256" key="2">
    <source>
        <dbReference type="ARBA" id="ARBA00023239"/>
    </source>
</evidence>
<comment type="caution">
    <text evidence="6">The sequence shown here is derived from an EMBL/GenBank/DDBJ whole genome shotgun (WGS) entry which is preliminary data.</text>
</comment>
<keyword evidence="7" id="KW-1185">Reference proteome</keyword>
<evidence type="ECO:0000313" key="6">
    <source>
        <dbReference type="EMBL" id="GES17311.1"/>
    </source>
</evidence>
<sequence>MTPKPESAAKDAVLIDTHPLGETGAYAALLTLNRPHELNPLDLPMLLRLRELLAECDADDSVRVILITGAGTAFSAGGDLKKYIAMQKDPVGWSHFLEEAHLTFLAMRLHRKPVVSLVNGVAVAGGLEVIVCSDFAYAAESARIGDAHLRYGQMGGGGALSLIPRAIGAQRARELIFSGRILPAAEALEWNIVSRVVPDDQLLPAGLEFAEHVARMSPLAVANAKFVINESIETGLGVAAQMRLELERAARYNLTSHDAAEGLIAFSEKRVPKFLGK</sequence>
<dbReference type="GO" id="GO:0006635">
    <property type="term" value="P:fatty acid beta-oxidation"/>
    <property type="evidence" value="ECO:0007669"/>
    <property type="project" value="TreeGrafter"/>
</dbReference>
<proteinExistence type="inferred from homology"/>
<dbReference type="InterPro" id="IPR018376">
    <property type="entry name" value="Enoyl-CoA_hyd/isom_CS"/>
</dbReference>
<dbReference type="RefSeq" id="WP_155342499.1">
    <property type="nucleotide sequence ID" value="NZ_BAAAHM010000001.1"/>
</dbReference>
<comment type="catalytic activity">
    <reaction evidence="4">
        <text>a 4-saturated-(3S)-3-hydroxyacyl-CoA = a (3E)-enoyl-CoA + H2O</text>
        <dbReference type="Rhea" id="RHEA:20724"/>
        <dbReference type="ChEBI" id="CHEBI:15377"/>
        <dbReference type="ChEBI" id="CHEBI:58521"/>
        <dbReference type="ChEBI" id="CHEBI:137480"/>
        <dbReference type="EC" id="4.2.1.17"/>
    </reaction>
</comment>
<dbReference type="InterPro" id="IPR014748">
    <property type="entry name" value="Enoyl-CoA_hydra_C"/>
</dbReference>
<accession>A0A5M3XCS4</accession>
<dbReference type="OrthoDB" id="9777711at2"/>
<evidence type="ECO:0000256" key="5">
    <source>
        <dbReference type="RuleBase" id="RU003707"/>
    </source>
</evidence>
<dbReference type="Gene3D" id="1.10.12.10">
    <property type="entry name" value="Lyase 2-enoyl-coa Hydratase, Chain A, domain 2"/>
    <property type="match status" value="1"/>
</dbReference>
<name>A0A5M3XCS4_9ACTN</name>
<dbReference type="PROSITE" id="PS00166">
    <property type="entry name" value="ENOYL_COA_HYDRATASE"/>
    <property type="match status" value="1"/>
</dbReference>